<organism evidence="1 2">
    <name type="scientific">Mycobacterium shinjukuense</name>
    <dbReference type="NCBI Taxonomy" id="398694"/>
    <lineage>
        <taxon>Bacteria</taxon>
        <taxon>Bacillati</taxon>
        <taxon>Actinomycetota</taxon>
        <taxon>Actinomycetes</taxon>
        <taxon>Mycobacteriales</taxon>
        <taxon>Mycobacteriaceae</taxon>
        <taxon>Mycobacterium</taxon>
    </lineage>
</organism>
<dbReference type="Proteomes" id="UP000467236">
    <property type="component" value="Chromosome"/>
</dbReference>
<dbReference type="RefSeq" id="WP_232065465.1">
    <property type="nucleotide sequence ID" value="NZ_AP022575.1"/>
</dbReference>
<sequence>MTVIVSPHGVLQTNVVPLKSNRTVPDAPSVDAFTAVPGPAAGRFDDQDLLSALRVENGRLRVELVVTARSRG</sequence>
<accession>A0A7I7MNM3</accession>
<reference evidence="1 2" key="1">
    <citation type="journal article" date="2019" name="Emerg. Microbes Infect.">
        <title>Comprehensive subspecies identification of 175 nontuberculous mycobacteria species based on 7547 genomic profiles.</title>
        <authorList>
            <person name="Matsumoto Y."/>
            <person name="Kinjo T."/>
            <person name="Motooka D."/>
            <person name="Nabeya D."/>
            <person name="Jung N."/>
            <person name="Uechi K."/>
            <person name="Horii T."/>
            <person name="Iida T."/>
            <person name="Fujita J."/>
            <person name="Nakamura S."/>
        </authorList>
    </citation>
    <scope>NUCLEOTIDE SEQUENCE [LARGE SCALE GENOMIC DNA]</scope>
    <source>
        <strain evidence="1 2">JCM 14233</strain>
    </source>
</reference>
<evidence type="ECO:0000313" key="2">
    <source>
        <dbReference type="Proteomes" id="UP000467236"/>
    </source>
</evidence>
<dbReference type="EMBL" id="AP022575">
    <property type="protein sequence ID" value="BBX73745.1"/>
    <property type="molecule type" value="Genomic_DNA"/>
</dbReference>
<name>A0A7I7MNM3_9MYCO</name>
<gene>
    <name evidence="1" type="ORF">MSHI_16510</name>
</gene>
<proteinExistence type="predicted"/>
<dbReference type="KEGG" id="mshj:MSHI_16510"/>
<evidence type="ECO:0000313" key="1">
    <source>
        <dbReference type="EMBL" id="BBX73745.1"/>
    </source>
</evidence>
<keyword evidence="2" id="KW-1185">Reference proteome</keyword>
<protein>
    <submittedName>
        <fullName evidence="1">Uncharacterized protein</fullName>
    </submittedName>
</protein>
<dbReference type="AlphaFoldDB" id="A0A7I7MNM3"/>